<accession>A0A8D2CXN3</accession>
<feature type="compositionally biased region" description="Acidic residues" evidence="1">
    <location>
        <begin position="17"/>
        <end position="32"/>
    </location>
</feature>
<sequence length="117" mass="13411">MLSHPLPTGQNGITEVTSEEEEEEEMAEDTEDLDHYEMKEEEPISGKKSEDEGIEKENLAILEKIRKTQGQDHLNGAMSGSVQASDRPMKELRDIYRSQSYKTRIYSKSHNIELEVI</sequence>
<dbReference type="Ensembl" id="ENSSVLT00005018287.1">
    <property type="protein sequence ID" value="ENSSVLP00005016460.1"/>
    <property type="gene ID" value="ENSSVLG00005013072.1"/>
</dbReference>
<proteinExistence type="predicted"/>
<dbReference type="AlphaFoldDB" id="A0A8D2CXN3"/>
<dbReference type="Proteomes" id="UP000694564">
    <property type="component" value="Chromosome 19"/>
</dbReference>
<feature type="compositionally biased region" description="Basic and acidic residues" evidence="1">
    <location>
        <begin position="33"/>
        <end position="54"/>
    </location>
</feature>
<evidence type="ECO:0000256" key="1">
    <source>
        <dbReference type="SAM" id="MobiDB-lite"/>
    </source>
</evidence>
<keyword evidence="3" id="KW-1185">Reference proteome</keyword>
<reference evidence="2" key="1">
    <citation type="submission" date="2025-08" db="UniProtKB">
        <authorList>
            <consortium name="Ensembl"/>
        </authorList>
    </citation>
    <scope>IDENTIFICATION</scope>
</reference>
<dbReference type="GeneTree" id="ENSGT00940000155357"/>
<name>A0A8D2CXN3_SCIVU</name>
<dbReference type="OrthoDB" id="109543at2759"/>
<reference evidence="2" key="2">
    <citation type="submission" date="2025-09" db="UniProtKB">
        <authorList>
            <consortium name="Ensembl"/>
        </authorList>
    </citation>
    <scope>IDENTIFICATION</scope>
</reference>
<feature type="region of interest" description="Disordered" evidence="1">
    <location>
        <begin position="1"/>
        <end position="54"/>
    </location>
</feature>
<evidence type="ECO:0000313" key="2">
    <source>
        <dbReference type="Ensembl" id="ENSSVLP00005016460.1"/>
    </source>
</evidence>
<protein>
    <submittedName>
        <fullName evidence="2">Uncharacterized protein</fullName>
    </submittedName>
</protein>
<organism evidence="2 3">
    <name type="scientific">Sciurus vulgaris</name>
    <name type="common">Eurasian red squirrel</name>
    <dbReference type="NCBI Taxonomy" id="55149"/>
    <lineage>
        <taxon>Eukaryota</taxon>
        <taxon>Metazoa</taxon>
        <taxon>Chordata</taxon>
        <taxon>Craniata</taxon>
        <taxon>Vertebrata</taxon>
        <taxon>Euteleostomi</taxon>
        <taxon>Mammalia</taxon>
        <taxon>Eutheria</taxon>
        <taxon>Euarchontoglires</taxon>
        <taxon>Glires</taxon>
        <taxon>Rodentia</taxon>
        <taxon>Sciuromorpha</taxon>
        <taxon>Sciuridae</taxon>
        <taxon>Sciurinae</taxon>
        <taxon>Sciurini</taxon>
        <taxon>Sciurus</taxon>
    </lineage>
</organism>
<evidence type="ECO:0000313" key="3">
    <source>
        <dbReference type="Proteomes" id="UP000694564"/>
    </source>
</evidence>